<dbReference type="NCBIfam" id="NF033889">
    <property type="entry name" value="termin_lrg_T7"/>
    <property type="match status" value="1"/>
</dbReference>
<evidence type="ECO:0000313" key="2">
    <source>
        <dbReference type="EMBL" id="CAK6595675.1"/>
    </source>
</evidence>
<keyword evidence="3" id="KW-1185">Reference proteome</keyword>
<dbReference type="Gene3D" id="3.30.420.240">
    <property type="match status" value="1"/>
</dbReference>
<accession>A0AAV1MB26</accession>
<proteinExistence type="predicted"/>
<dbReference type="InterPro" id="IPR047987">
    <property type="entry name" value="Gp19-like_virus"/>
</dbReference>
<dbReference type="EMBL" id="OY978783">
    <property type="protein sequence ID" value="CAK6595675.1"/>
    <property type="molecule type" value="Genomic_DNA"/>
</dbReference>
<evidence type="ECO:0000259" key="1">
    <source>
        <dbReference type="Pfam" id="PF22530"/>
    </source>
</evidence>
<dbReference type="InterPro" id="IPR054762">
    <property type="entry name" value="Gp19_RNaseH-like"/>
</dbReference>
<sequence length="341" mass="38302">MIPGFGVDGTLGESTDTGRYDEDALIEKELDFGPEGFQLQYMLDTTLSDQMRTRIKLSDMLVYSGSQDSSPETFSYIADRRYLYQHEHEGIMGQQMYFPAFYGDMHLPYQHKVLVVDPAGCGGDEVSYAAGGAANSYIHLFSVGGFQGGISEENIDKLIDLCVELDIPDMVVESNMGHGTVSMLILNRLRERRLAGIGVRDLNNSTQKERRIIDTISPVTRRHRLVVHERAIHDDISTCMAYSRDRRWLYSAFAQLAGITYDRGSLAKDDRADAIAMMVATLNGHLVEDEKVVAERESEKMARAFIENPLDWAQSKVSKGLRGVAARLQNRGRGKQHRGRR</sequence>
<reference evidence="2 3" key="1">
    <citation type="submission" date="2023-10" db="EMBL/GenBank/DDBJ databases">
        <authorList>
            <person name="Robby Concha-Eloko"/>
            <person name="Pilar Barberan- Martinez"/>
            <person name="Rafael Sanjuan"/>
            <person name="Pilar Domingo-Calap"/>
        </authorList>
    </citation>
    <scope>NUCLEOTIDE SEQUENCE [LARGE SCALE GENOMIC DNA]</scope>
</reference>
<evidence type="ECO:0000313" key="3">
    <source>
        <dbReference type="Proteomes" id="UP001497550"/>
    </source>
</evidence>
<protein>
    <submittedName>
        <fullName evidence="2">Terminase large subunit</fullName>
    </submittedName>
</protein>
<dbReference type="Proteomes" id="UP001497550">
    <property type="component" value="Chromosome"/>
</dbReference>
<name>A0AAV1MB26_9CAUD</name>
<feature type="domain" description="Terminase large subunit ribonuclease H-like" evidence="1">
    <location>
        <begin position="116"/>
        <end position="225"/>
    </location>
</feature>
<gene>
    <name evidence="2" type="ORF">K51PH129C1_LOCUS3</name>
</gene>
<dbReference type="Pfam" id="PF22530">
    <property type="entry name" value="Terminase-T7_RNaseH-like"/>
    <property type="match status" value="1"/>
</dbReference>
<organism evidence="2 3">
    <name type="scientific">Klebsiella phage vB_Kpn_K51PH129C1</name>
    <dbReference type="NCBI Taxonomy" id="3071644"/>
    <lineage>
        <taxon>Viruses</taxon>
        <taxon>Duplodnaviria</taxon>
        <taxon>Heunggongvirae</taxon>
        <taxon>Uroviricota</taxon>
        <taxon>Caudoviricetes</taxon>
        <taxon>Autographivirales</taxon>
        <taxon>Autoscriptoviridae</taxon>
        <taxon>Slopekvirinae</taxon>
        <taxon>Drulisvirus</taxon>
        <taxon>Drulisvirus K51PH129C1</taxon>
    </lineage>
</organism>